<reference evidence="2" key="1">
    <citation type="submission" date="2020-10" db="EMBL/GenBank/DDBJ databases">
        <authorList>
            <person name="Gilroy R."/>
        </authorList>
    </citation>
    <scope>NUCLEOTIDE SEQUENCE</scope>
    <source>
        <strain evidence="2">ChiSxjej1B13-7958</strain>
    </source>
</reference>
<dbReference type="InterPro" id="IPR021451">
    <property type="entry name" value="DUF3102"/>
</dbReference>
<gene>
    <name evidence="2" type="ORF">IAB89_09195</name>
</gene>
<feature type="coiled-coil region" evidence="1">
    <location>
        <begin position="285"/>
        <end position="316"/>
    </location>
</feature>
<evidence type="ECO:0000313" key="3">
    <source>
        <dbReference type="Proteomes" id="UP000824242"/>
    </source>
</evidence>
<protein>
    <submittedName>
        <fullName evidence="2">DUF3102 domain-containing protein</fullName>
    </submittedName>
</protein>
<keyword evidence="1" id="KW-0175">Coiled coil</keyword>
<reference evidence="2" key="2">
    <citation type="journal article" date="2021" name="PeerJ">
        <title>Extensive microbial diversity within the chicken gut microbiome revealed by metagenomics and culture.</title>
        <authorList>
            <person name="Gilroy R."/>
            <person name="Ravi A."/>
            <person name="Getino M."/>
            <person name="Pursley I."/>
            <person name="Horton D.L."/>
            <person name="Alikhan N.F."/>
            <person name="Baker D."/>
            <person name="Gharbi K."/>
            <person name="Hall N."/>
            <person name="Watson M."/>
            <person name="Adriaenssens E.M."/>
            <person name="Foster-Nyarko E."/>
            <person name="Jarju S."/>
            <person name="Secka A."/>
            <person name="Antonio M."/>
            <person name="Oren A."/>
            <person name="Chaudhuri R.R."/>
            <person name="La Ragione R."/>
            <person name="Hildebrand F."/>
            <person name="Pallen M.J."/>
        </authorList>
    </citation>
    <scope>NUCLEOTIDE SEQUENCE</scope>
    <source>
        <strain evidence="2">ChiSxjej1B13-7958</strain>
    </source>
</reference>
<dbReference type="Proteomes" id="UP000824242">
    <property type="component" value="Unassembled WGS sequence"/>
</dbReference>
<proteinExistence type="predicted"/>
<accession>A0A9D1ANQ5</accession>
<dbReference type="Pfam" id="PF11300">
    <property type="entry name" value="DUF3102"/>
    <property type="match status" value="1"/>
</dbReference>
<sequence>MSALQKTSSPPSRPLSAITEEIQFYKAQAGQCIVEIGKRLLEAKEQLPHGQWEAWLEKSVEFTPRTARNFMKIASEFDSNRKPVSDLPYTKLLALLQLPPEEREEFIAEPHTVNGHQKTVEEMTKRELQAAIKEKNEAVKAREEAERQLADERIRAARMEEEKKEINSCLRATRDTVGILRQNVDAKENALASLRREVDRLRARPYQKPEIPESEKEALRLEGARVANEANRRQLEALREELEEARTAKLEPVPEDEAVEAAFRFNQTVQAAADQLRTFFRLVPVDVAARELELCAQQLERQRDELYTMAQRAANLALADSDGTLPPMEEDES</sequence>
<feature type="coiled-coil region" evidence="1">
    <location>
        <begin position="125"/>
        <end position="248"/>
    </location>
</feature>
<dbReference type="EMBL" id="DVGZ01000100">
    <property type="protein sequence ID" value="HIR47809.1"/>
    <property type="molecule type" value="Genomic_DNA"/>
</dbReference>
<comment type="caution">
    <text evidence="2">The sequence shown here is derived from an EMBL/GenBank/DDBJ whole genome shotgun (WGS) entry which is preliminary data.</text>
</comment>
<evidence type="ECO:0000256" key="1">
    <source>
        <dbReference type="SAM" id="Coils"/>
    </source>
</evidence>
<organism evidence="2 3">
    <name type="scientific">Candidatus Caccousia avicola</name>
    <dbReference type="NCBI Taxonomy" id="2840721"/>
    <lineage>
        <taxon>Bacteria</taxon>
        <taxon>Bacillati</taxon>
        <taxon>Bacillota</taxon>
        <taxon>Clostridia</taxon>
        <taxon>Eubacteriales</taxon>
        <taxon>Oscillospiraceae</taxon>
        <taxon>Oscillospiraceae incertae sedis</taxon>
        <taxon>Candidatus Caccousia</taxon>
    </lineage>
</organism>
<dbReference type="AlphaFoldDB" id="A0A9D1ANQ5"/>
<name>A0A9D1ANQ5_9FIRM</name>
<evidence type="ECO:0000313" key="2">
    <source>
        <dbReference type="EMBL" id="HIR47809.1"/>
    </source>
</evidence>